<comment type="caution">
    <text evidence="9">The sequence shown here is derived from an EMBL/GenBank/DDBJ whole genome shotgun (WGS) entry which is preliminary data.</text>
</comment>
<dbReference type="PANTHER" id="PTHR19256:SF65">
    <property type="entry name" value="T CELL RECEPTOR GAMMA CONSTANT 1-RELATED"/>
    <property type="match status" value="1"/>
</dbReference>
<proteinExistence type="predicted"/>
<dbReference type="Pfam" id="PF07686">
    <property type="entry name" value="V-set"/>
    <property type="match status" value="1"/>
</dbReference>
<dbReference type="Gene3D" id="2.60.40.10">
    <property type="entry name" value="Immunoglobulins"/>
    <property type="match status" value="1"/>
</dbReference>
<dbReference type="AlphaFoldDB" id="A0ABD1KER7"/>
<keyword evidence="5" id="KW-0675">Receptor</keyword>
<name>A0ABD1KER7_9TELE</name>
<dbReference type="SUPFAM" id="SSF48726">
    <property type="entry name" value="Immunoglobulin"/>
    <property type="match status" value="1"/>
</dbReference>
<keyword evidence="2" id="KW-0812">Transmembrane</keyword>
<accession>A0ABD1KER7</accession>
<sequence>MTEMMDPALFCTFLILITGLEAVDLNQKISVTARHHTITSFHISGVQQSLLLDMTEMMDPALFCTFLILITGLEAVDLNQKISVTAVSGTSVSIDCTYGTGCGSYIHWYQKKEEEGFKRINYIKISDGTLYPGADKDFKAEKKKDNVFTLKISNLKNAHIAVYYCACWDSASHSRSDCEQSAQNL</sequence>
<evidence type="ECO:0000256" key="5">
    <source>
        <dbReference type="ARBA" id="ARBA00023170"/>
    </source>
</evidence>
<dbReference type="InterPro" id="IPR051117">
    <property type="entry name" value="TRG_var/const_region"/>
</dbReference>
<dbReference type="InterPro" id="IPR036179">
    <property type="entry name" value="Ig-like_dom_sf"/>
</dbReference>
<feature type="domain" description="Immunoglobulin V-set" evidence="8">
    <location>
        <begin position="83"/>
        <end position="171"/>
    </location>
</feature>
<dbReference type="Proteomes" id="UP001591681">
    <property type="component" value="Unassembled WGS sequence"/>
</dbReference>
<keyword evidence="10" id="KW-1185">Reference proteome</keyword>
<evidence type="ECO:0000313" key="9">
    <source>
        <dbReference type="EMBL" id="KAL2097706.1"/>
    </source>
</evidence>
<dbReference type="GO" id="GO:0016020">
    <property type="term" value="C:membrane"/>
    <property type="evidence" value="ECO:0007669"/>
    <property type="project" value="UniProtKB-SubCell"/>
</dbReference>
<evidence type="ECO:0000259" key="8">
    <source>
        <dbReference type="Pfam" id="PF07686"/>
    </source>
</evidence>
<keyword evidence="4" id="KW-0472">Membrane</keyword>
<gene>
    <name evidence="9" type="ORF">ACEWY4_006913</name>
</gene>
<comment type="subcellular location">
    <subcellularLocation>
        <location evidence="1">Membrane</location>
    </subcellularLocation>
</comment>
<evidence type="ECO:0000256" key="7">
    <source>
        <dbReference type="SAM" id="SignalP"/>
    </source>
</evidence>
<dbReference type="InterPro" id="IPR013106">
    <property type="entry name" value="Ig_V-set"/>
</dbReference>
<protein>
    <recommendedName>
        <fullName evidence="8">Immunoglobulin V-set domain-containing protein</fullName>
    </recommendedName>
</protein>
<dbReference type="EMBL" id="JBHFQA010000006">
    <property type="protein sequence ID" value="KAL2097706.1"/>
    <property type="molecule type" value="Genomic_DNA"/>
</dbReference>
<feature type="chain" id="PRO_5044749351" description="Immunoglobulin V-set domain-containing protein" evidence="7">
    <location>
        <begin position="23"/>
        <end position="185"/>
    </location>
</feature>
<evidence type="ECO:0000256" key="6">
    <source>
        <dbReference type="ARBA" id="ARBA00023319"/>
    </source>
</evidence>
<keyword evidence="6" id="KW-0393">Immunoglobulin domain</keyword>
<dbReference type="CDD" id="cd00099">
    <property type="entry name" value="IgV"/>
    <property type="match status" value="1"/>
</dbReference>
<evidence type="ECO:0000256" key="1">
    <source>
        <dbReference type="ARBA" id="ARBA00004370"/>
    </source>
</evidence>
<evidence type="ECO:0000313" key="10">
    <source>
        <dbReference type="Proteomes" id="UP001591681"/>
    </source>
</evidence>
<evidence type="ECO:0000256" key="3">
    <source>
        <dbReference type="ARBA" id="ARBA00022989"/>
    </source>
</evidence>
<evidence type="ECO:0000256" key="2">
    <source>
        <dbReference type="ARBA" id="ARBA00022692"/>
    </source>
</evidence>
<feature type="signal peptide" evidence="7">
    <location>
        <begin position="1"/>
        <end position="22"/>
    </location>
</feature>
<dbReference type="InterPro" id="IPR013783">
    <property type="entry name" value="Ig-like_fold"/>
</dbReference>
<evidence type="ECO:0000256" key="4">
    <source>
        <dbReference type="ARBA" id="ARBA00023136"/>
    </source>
</evidence>
<reference evidence="9 10" key="1">
    <citation type="submission" date="2024-09" db="EMBL/GenBank/DDBJ databases">
        <title>A chromosome-level genome assembly of Gray's grenadier anchovy, Coilia grayii.</title>
        <authorList>
            <person name="Fu Z."/>
        </authorList>
    </citation>
    <scope>NUCLEOTIDE SEQUENCE [LARGE SCALE GENOMIC DNA]</scope>
    <source>
        <strain evidence="9">G4</strain>
        <tissue evidence="9">Muscle</tissue>
    </source>
</reference>
<keyword evidence="7" id="KW-0732">Signal</keyword>
<organism evidence="9 10">
    <name type="scientific">Coilia grayii</name>
    <name type="common">Gray's grenadier anchovy</name>
    <dbReference type="NCBI Taxonomy" id="363190"/>
    <lineage>
        <taxon>Eukaryota</taxon>
        <taxon>Metazoa</taxon>
        <taxon>Chordata</taxon>
        <taxon>Craniata</taxon>
        <taxon>Vertebrata</taxon>
        <taxon>Euteleostomi</taxon>
        <taxon>Actinopterygii</taxon>
        <taxon>Neopterygii</taxon>
        <taxon>Teleostei</taxon>
        <taxon>Clupei</taxon>
        <taxon>Clupeiformes</taxon>
        <taxon>Clupeoidei</taxon>
        <taxon>Engraulidae</taxon>
        <taxon>Coilinae</taxon>
        <taxon>Coilia</taxon>
    </lineage>
</organism>
<keyword evidence="3" id="KW-1133">Transmembrane helix</keyword>
<dbReference type="PANTHER" id="PTHR19256">
    <property type="entry name" value="T-CELL RECEPTOR GAMMA CHAIN"/>
    <property type="match status" value="1"/>
</dbReference>